<evidence type="ECO:0000259" key="11">
    <source>
        <dbReference type="Pfam" id="PF02355"/>
    </source>
</evidence>
<evidence type="ECO:0000256" key="4">
    <source>
        <dbReference type="ARBA" id="ARBA00022692"/>
    </source>
</evidence>
<evidence type="ECO:0000256" key="10">
    <source>
        <dbReference type="HAMAP-Rule" id="MF_01464"/>
    </source>
</evidence>
<organism evidence="13 14">
    <name type="scientific">Hominibacterium faecale</name>
    <dbReference type="NCBI Taxonomy" id="2839743"/>
    <lineage>
        <taxon>Bacteria</taxon>
        <taxon>Bacillati</taxon>
        <taxon>Bacillota</taxon>
        <taxon>Clostridia</taxon>
        <taxon>Peptostreptococcales</taxon>
        <taxon>Anaerovoracaceae</taxon>
        <taxon>Hominibacterium</taxon>
    </lineage>
</organism>
<feature type="transmembrane region" description="Helical" evidence="9">
    <location>
        <begin position="585"/>
        <end position="609"/>
    </location>
</feature>
<feature type="transmembrane region" description="Helical" evidence="9">
    <location>
        <begin position="665"/>
        <end position="686"/>
    </location>
</feature>
<accession>A0A9J6QR45</accession>
<keyword evidence="5 9" id="KW-0653">Protein transport</keyword>
<dbReference type="Pfam" id="PF22599">
    <property type="entry name" value="SecDF_P1_head"/>
    <property type="match status" value="1"/>
</dbReference>
<dbReference type="NCBIfam" id="TIGR01129">
    <property type="entry name" value="secD"/>
    <property type="match status" value="1"/>
</dbReference>
<keyword evidence="8 9" id="KW-0472">Membrane</keyword>
<dbReference type="PANTHER" id="PTHR30081">
    <property type="entry name" value="PROTEIN-EXPORT MEMBRANE PROTEIN SEC"/>
    <property type="match status" value="1"/>
</dbReference>
<feature type="transmembrane region" description="Helical" evidence="9">
    <location>
        <begin position="615"/>
        <end position="634"/>
    </location>
</feature>
<comment type="similarity">
    <text evidence="10">Belongs to the SecD/SecF family. SecF subfamily.</text>
</comment>
<dbReference type="InterPro" id="IPR022645">
    <property type="entry name" value="SecD/SecF_bac"/>
</dbReference>
<comment type="function">
    <text evidence="9">Part of the Sec protein translocase complex. Interacts with the SecYEG preprotein conducting channel. SecDF uses the proton motive force (PMF) to complete protein translocation after the ATP-dependent function of SecA.</text>
</comment>
<dbReference type="Gene3D" id="3.30.1360.200">
    <property type="match status" value="1"/>
</dbReference>
<feature type="domain" description="Protein export membrane protein SecD/SecF C-terminal" evidence="11">
    <location>
        <begin position="246"/>
        <end position="400"/>
    </location>
</feature>
<dbReference type="GO" id="GO:0065002">
    <property type="term" value="P:intracellular protein transmembrane transport"/>
    <property type="evidence" value="ECO:0007669"/>
    <property type="project" value="UniProtKB-UniRule"/>
</dbReference>
<dbReference type="GO" id="GO:0015450">
    <property type="term" value="F:protein-transporting ATPase activity"/>
    <property type="evidence" value="ECO:0007669"/>
    <property type="project" value="InterPro"/>
</dbReference>
<evidence type="ECO:0000256" key="6">
    <source>
        <dbReference type="ARBA" id="ARBA00022989"/>
    </source>
</evidence>
<keyword evidence="3 9" id="KW-1003">Cell membrane</keyword>
<dbReference type="AlphaFoldDB" id="A0A9J6QR45"/>
<keyword evidence="14" id="KW-1185">Reference proteome</keyword>
<comment type="subunit">
    <text evidence="10">Forms a complex with SecD. Part of the essential Sec protein translocation apparatus which comprises SecA, SecYEG and auxiliary proteins SecDF. Other proteins may also be involved.</text>
</comment>
<feature type="transmembrane region" description="Helical" evidence="9">
    <location>
        <begin position="561"/>
        <end position="578"/>
    </location>
</feature>
<evidence type="ECO:0000259" key="12">
    <source>
        <dbReference type="Pfam" id="PF22599"/>
    </source>
</evidence>
<dbReference type="Pfam" id="PF07549">
    <property type="entry name" value="Sec_GG"/>
    <property type="match status" value="2"/>
</dbReference>
<dbReference type="InterPro" id="IPR005791">
    <property type="entry name" value="SecD"/>
</dbReference>
<evidence type="ECO:0000256" key="7">
    <source>
        <dbReference type="ARBA" id="ARBA00023010"/>
    </source>
</evidence>
<name>A0A9J6QR45_9FIRM</name>
<keyword evidence="2 9" id="KW-0813">Transport</keyword>
<gene>
    <name evidence="9 13" type="primary">secD</name>
    <name evidence="10" type="synonym">secF</name>
    <name evidence="13" type="ORF">OBO34_05825</name>
</gene>
<dbReference type="PANTHER" id="PTHR30081:SF1">
    <property type="entry name" value="PROTEIN TRANSLOCASE SUBUNIT SECD"/>
    <property type="match status" value="1"/>
</dbReference>
<dbReference type="EMBL" id="JAOSHN010000002">
    <property type="protein sequence ID" value="MCU7377868.1"/>
    <property type="molecule type" value="Genomic_DNA"/>
</dbReference>
<evidence type="ECO:0000256" key="1">
    <source>
        <dbReference type="ARBA" id="ARBA00004651"/>
    </source>
</evidence>
<proteinExistence type="inferred from homology"/>
<feature type="domain" description="SecDF P1 head subdomain" evidence="12">
    <location>
        <begin position="122"/>
        <end position="235"/>
    </location>
</feature>
<dbReference type="GO" id="GO:0005886">
    <property type="term" value="C:plasma membrane"/>
    <property type="evidence" value="ECO:0007669"/>
    <property type="project" value="UniProtKB-SubCell"/>
</dbReference>
<feature type="transmembrane region" description="Helical" evidence="9">
    <location>
        <begin position="258"/>
        <end position="278"/>
    </location>
</feature>
<comment type="caution">
    <text evidence="13">The sequence shown here is derived from an EMBL/GenBank/DDBJ whole genome shotgun (WGS) entry which is preliminary data.</text>
</comment>
<evidence type="ECO:0000256" key="3">
    <source>
        <dbReference type="ARBA" id="ARBA00022475"/>
    </source>
</evidence>
<evidence type="ECO:0000256" key="9">
    <source>
        <dbReference type="HAMAP-Rule" id="MF_01463"/>
    </source>
</evidence>
<feature type="transmembrane region" description="Helical" evidence="9">
    <location>
        <begin position="285"/>
        <end position="304"/>
    </location>
</feature>
<comment type="similarity">
    <text evidence="9">Belongs to the SecD/SecF family. SecD subfamily.</text>
</comment>
<dbReference type="SUPFAM" id="SSF82866">
    <property type="entry name" value="Multidrug efflux transporter AcrB transmembrane domain"/>
    <property type="match status" value="2"/>
</dbReference>
<dbReference type="Proteomes" id="UP001065549">
    <property type="component" value="Unassembled WGS sequence"/>
</dbReference>
<dbReference type="InterPro" id="IPR054384">
    <property type="entry name" value="SecDF_P1_head"/>
</dbReference>
<feature type="domain" description="Protein export membrane protein SecD/SecF C-terminal" evidence="11">
    <location>
        <begin position="534"/>
        <end position="716"/>
    </location>
</feature>
<feature type="transmembrane region" description="Helical" evidence="9">
    <location>
        <begin position="310"/>
        <end position="331"/>
    </location>
</feature>
<evidence type="ECO:0000256" key="5">
    <source>
        <dbReference type="ARBA" id="ARBA00022927"/>
    </source>
</evidence>
<reference evidence="13" key="1">
    <citation type="submission" date="2022-09" db="EMBL/GenBank/DDBJ databases">
        <title>Culturomic study of gut microbiota in children with autism spectrum disorder.</title>
        <authorList>
            <person name="Efimov B.A."/>
            <person name="Chaplin A.V."/>
            <person name="Sokolova S.R."/>
            <person name="Pikina A.P."/>
            <person name="Korzhanova M."/>
            <person name="Belova V."/>
            <person name="Korostin D."/>
        </authorList>
    </citation>
    <scope>NUCLEOTIDE SEQUENCE</scope>
    <source>
        <strain evidence="13">ASD5510</strain>
    </source>
</reference>
<evidence type="ECO:0000313" key="13">
    <source>
        <dbReference type="EMBL" id="MCU7377868.1"/>
    </source>
</evidence>
<dbReference type="GO" id="GO:0006605">
    <property type="term" value="P:protein targeting"/>
    <property type="evidence" value="ECO:0007669"/>
    <property type="project" value="UniProtKB-UniRule"/>
</dbReference>
<evidence type="ECO:0000256" key="2">
    <source>
        <dbReference type="ARBA" id="ARBA00022448"/>
    </source>
</evidence>
<feature type="transmembrane region" description="Helical" evidence="9">
    <location>
        <begin position="352"/>
        <end position="374"/>
    </location>
</feature>
<evidence type="ECO:0000256" key="8">
    <source>
        <dbReference type="ARBA" id="ARBA00023136"/>
    </source>
</evidence>
<dbReference type="NCBIfam" id="TIGR00916">
    <property type="entry name" value="2A0604s01"/>
    <property type="match status" value="2"/>
</dbReference>
<feature type="transmembrane region" description="Helical" evidence="9">
    <location>
        <begin position="443"/>
        <end position="461"/>
    </location>
</feature>
<dbReference type="Pfam" id="PF02355">
    <property type="entry name" value="SecD_SecF_C"/>
    <property type="match status" value="2"/>
</dbReference>
<dbReference type="InterPro" id="IPR005665">
    <property type="entry name" value="SecF_bac"/>
</dbReference>
<dbReference type="GO" id="GO:0043952">
    <property type="term" value="P:protein transport by the Sec complex"/>
    <property type="evidence" value="ECO:0007669"/>
    <property type="project" value="UniProtKB-UniRule"/>
</dbReference>
<dbReference type="InterPro" id="IPR048634">
    <property type="entry name" value="SecD_SecF_C"/>
</dbReference>
<dbReference type="InterPro" id="IPR022646">
    <property type="entry name" value="SecD/SecF_CS"/>
</dbReference>
<evidence type="ECO:0000313" key="14">
    <source>
        <dbReference type="Proteomes" id="UP001065549"/>
    </source>
</evidence>
<feature type="transmembrane region" description="Helical" evidence="9">
    <location>
        <begin position="692"/>
        <end position="713"/>
    </location>
</feature>
<comment type="subcellular location">
    <subcellularLocation>
        <location evidence="1 9">Cell membrane</location>
        <topology evidence="1 9">Multi-pass membrane protein</topology>
    </subcellularLocation>
</comment>
<feature type="transmembrane region" description="Helical" evidence="9">
    <location>
        <begin position="380"/>
        <end position="406"/>
    </location>
</feature>
<dbReference type="HAMAP" id="MF_01463_B">
    <property type="entry name" value="SecD_B"/>
    <property type="match status" value="1"/>
</dbReference>
<comment type="caution">
    <text evidence="9">Lacks conserved residue(s) required for the propagation of feature annotation.</text>
</comment>
<keyword evidence="6 9" id="KW-1133">Transmembrane helix</keyword>
<dbReference type="Gene3D" id="1.20.1640.10">
    <property type="entry name" value="Multidrug efflux transporter AcrB transmembrane domain"/>
    <property type="match status" value="2"/>
</dbReference>
<feature type="transmembrane region" description="Helical" evidence="9">
    <location>
        <begin position="7"/>
        <end position="28"/>
    </location>
</feature>
<protein>
    <recommendedName>
        <fullName evidence="9 10">Multifunctional fusion protein</fullName>
    </recommendedName>
    <domain>
        <recommendedName>
            <fullName evidence="9">Protein translocase subunit SecD</fullName>
        </recommendedName>
    </domain>
    <domain>
        <recommendedName>
            <fullName evidence="10">Protein-export membrane protein SecF</fullName>
        </recommendedName>
    </domain>
</protein>
<dbReference type="InterPro" id="IPR055344">
    <property type="entry name" value="SecD_SecF_C_bact"/>
</dbReference>
<comment type="subunit">
    <text evidence="9">Forms a complex with SecF. Part of the essential Sec protein translocation apparatus which comprises SecA, SecYEG and auxiliary proteins SecDF. Other proteins may also be involved.</text>
</comment>
<dbReference type="HAMAP" id="MF_01464_B">
    <property type="entry name" value="SecF_B"/>
    <property type="match status" value="1"/>
</dbReference>
<sequence>MNYKLKRVFAVLIILLIAFGWYVTLFGLGSVMEPTKDKIKLGLDIKGGVYVVMQANTDATGEELTELMNQTQAVIEKRVNEMGLAEPTVTVEGTNRIRVELPGAEDAEEAIDQIGKTAQLQFALADGTIVLDGSNVKNATTGMAEDGGYAVNLEFNSEGASKFAEATQKAYSGTVTSKIENVANNAIMILLDNQIISAPGVKEPISGGKCEITGNFSQDEAKNLAALIRGGSLPVELEEVNSSVQTAKIGFNALEQSIIAGFIGLALIFLIMIVGYRLMGLTADLALLLYVVIILNVMALMGSVLTLPGIAGIILSIGMAVDANVVIFSRIREEIISGKSVRVAVQTGFKRAMSTVVDSQVTTFIAAIILYQVGTSSVKGFAWTLMIGILASLFTAVVVTQLYLGILSESKKFTKKSFYGIKKDNTAAFQIKRELHFVKHRKIFYIATVVIMLIGLAFGLIRGLNYGIDFTGGTMIQIDMGKQVPAAEVEKSIKEYKLDPEVIYSGEGNEEIVIRTMEALDSDQRAKVIGTLQKDFGFEDQDIIAQELFGPSVGKELRNNAIKAILISALCMLIYIRIRFSEWKFGGAALLGVLNDVLLVIAFYAIFHVQVNNPFIAGILTVVGYSINDTIVVFDRIRENLKYSRRGGTEELIDKSISQTLGRSLMTSFTTLIVMVPLFIMTGPAIREFTLPLMIGVLAGACSSITICSPLYYEFAQRARGSKYLKDSKKKKEKAKKDK</sequence>
<dbReference type="PRINTS" id="PR01755">
    <property type="entry name" value="SECFTRNLCASE"/>
</dbReference>
<dbReference type="InterPro" id="IPR022813">
    <property type="entry name" value="SecD/SecF_arch_bac"/>
</dbReference>
<dbReference type="RefSeq" id="WP_148395144.1">
    <property type="nucleotide sequence ID" value="NZ_JAJAGH010000006.1"/>
</dbReference>
<dbReference type="NCBIfam" id="TIGR00966">
    <property type="entry name" value="transloc_SecF"/>
    <property type="match status" value="1"/>
</dbReference>
<keyword evidence="4 9" id="KW-0812">Transmembrane</keyword>
<keyword evidence="7 9" id="KW-0811">Translocation</keyword>